<dbReference type="Proteomes" id="UP000517547">
    <property type="component" value="Unassembled WGS sequence"/>
</dbReference>
<gene>
    <name evidence="6" type="ORF">HX845_07020</name>
</gene>
<keyword evidence="3" id="KW-0862">Zinc</keyword>
<dbReference type="PANTHER" id="PTHR33337:SF40">
    <property type="entry name" value="CENP-V_GFA DOMAIN-CONTAINING PROTEIN-RELATED"/>
    <property type="match status" value="1"/>
</dbReference>
<dbReference type="AlphaFoldDB" id="A0A7Y7XWN4"/>
<dbReference type="EMBL" id="JACAQE010000002">
    <property type="protein sequence ID" value="NWC13381.1"/>
    <property type="molecule type" value="Genomic_DNA"/>
</dbReference>
<keyword evidence="2" id="KW-0479">Metal-binding</keyword>
<evidence type="ECO:0000256" key="1">
    <source>
        <dbReference type="ARBA" id="ARBA00005495"/>
    </source>
</evidence>
<dbReference type="SUPFAM" id="SSF51316">
    <property type="entry name" value="Mss4-like"/>
    <property type="match status" value="1"/>
</dbReference>
<evidence type="ECO:0000313" key="6">
    <source>
        <dbReference type="EMBL" id="NWC13381.1"/>
    </source>
</evidence>
<proteinExistence type="inferred from homology"/>
<evidence type="ECO:0000259" key="5">
    <source>
        <dbReference type="PROSITE" id="PS51891"/>
    </source>
</evidence>
<dbReference type="PANTHER" id="PTHR33337">
    <property type="entry name" value="GFA DOMAIN-CONTAINING PROTEIN"/>
    <property type="match status" value="1"/>
</dbReference>
<evidence type="ECO:0000256" key="3">
    <source>
        <dbReference type="ARBA" id="ARBA00022833"/>
    </source>
</evidence>
<dbReference type="GO" id="GO:0046872">
    <property type="term" value="F:metal ion binding"/>
    <property type="evidence" value="ECO:0007669"/>
    <property type="project" value="UniProtKB-KW"/>
</dbReference>
<dbReference type="Pfam" id="PF04828">
    <property type="entry name" value="GFA"/>
    <property type="match status" value="1"/>
</dbReference>
<accession>A0A7Y7XWN4</accession>
<comment type="caution">
    <text evidence="6">The sequence shown here is derived from an EMBL/GenBank/DDBJ whole genome shotgun (WGS) entry which is preliminary data.</text>
</comment>
<name>A0A7Y7XWN4_9PSED</name>
<dbReference type="RefSeq" id="WP_017128552.1">
    <property type="nucleotide sequence ID" value="NZ_JACAQE010000002.1"/>
</dbReference>
<reference evidence="6 7" key="1">
    <citation type="submission" date="2020-04" db="EMBL/GenBank/DDBJ databases">
        <title>Molecular characterization of pseudomonads from Agaricus bisporus reveal novel blotch 2 pathogens in Western Europe.</title>
        <authorList>
            <person name="Taparia T."/>
            <person name="Krijger M."/>
            <person name="Haynes E."/>
            <person name="Elpinstone J.G."/>
            <person name="Noble R."/>
            <person name="Van Der Wolf J."/>
        </authorList>
    </citation>
    <scope>NUCLEOTIDE SEQUENCE [LARGE SCALE GENOMIC DNA]</scope>
    <source>
        <strain evidence="6 7">IPO3738</strain>
    </source>
</reference>
<evidence type="ECO:0000256" key="2">
    <source>
        <dbReference type="ARBA" id="ARBA00022723"/>
    </source>
</evidence>
<evidence type="ECO:0000256" key="4">
    <source>
        <dbReference type="ARBA" id="ARBA00023239"/>
    </source>
</evidence>
<feature type="domain" description="CENP-V/GFA" evidence="5">
    <location>
        <begin position="7"/>
        <end position="114"/>
    </location>
</feature>
<dbReference type="PROSITE" id="PS51891">
    <property type="entry name" value="CENP_V_GFA"/>
    <property type="match status" value="1"/>
</dbReference>
<evidence type="ECO:0000313" key="7">
    <source>
        <dbReference type="Proteomes" id="UP000517547"/>
    </source>
</evidence>
<protein>
    <submittedName>
        <fullName evidence="6">GFA family protein</fullName>
    </submittedName>
</protein>
<keyword evidence="4" id="KW-0456">Lyase</keyword>
<dbReference type="Gene3D" id="3.90.1590.10">
    <property type="entry name" value="glutathione-dependent formaldehyde- activating enzyme (gfa)"/>
    <property type="match status" value="1"/>
</dbReference>
<dbReference type="GO" id="GO:0016846">
    <property type="term" value="F:carbon-sulfur lyase activity"/>
    <property type="evidence" value="ECO:0007669"/>
    <property type="project" value="InterPro"/>
</dbReference>
<comment type="similarity">
    <text evidence="1">Belongs to the Gfa family.</text>
</comment>
<organism evidence="6 7">
    <name type="scientific">Pseudomonas gingeri</name>
    <dbReference type="NCBI Taxonomy" id="117681"/>
    <lineage>
        <taxon>Bacteria</taxon>
        <taxon>Pseudomonadati</taxon>
        <taxon>Pseudomonadota</taxon>
        <taxon>Gammaproteobacteria</taxon>
        <taxon>Pseudomonadales</taxon>
        <taxon>Pseudomonadaceae</taxon>
        <taxon>Pseudomonas</taxon>
    </lineage>
</organism>
<sequence length="148" mass="16250">MTHSITTTGSCRCGAVAFELRAEPIITSACHCTGCQKMAASAFSLTALVLAEHFVLTRGTPVTGGLRGATRHLFCPDCLTWVFTRPDGNDTVIGVRSTLLENPERFRPFMETWTSEKLSWAATGAAHSFERFPEPHEYAALAEKYSQH</sequence>
<dbReference type="InterPro" id="IPR006913">
    <property type="entry name" value="CENP-V/GFA"/>
</dbReference>
<dbReference type="InterPro" id="IPR011057">
    <property type="entry name" value="Mss4-like_sf"/>
</dbReference>